<dbReference type="PANTHER" id="PTHR43777:SF1">
    <property type="entry name" value="MOLYBDENUM COFACTOR CYTIDYLYLTRANSFERASE"/>
    <property type="match status" value="1"/>
</dbReference>
<evidence type="ECO:0000313" key="4">
    <source>
        <dbReference type="EMBL" id="MCY0387313.1"/>
    </source>
</evidence>
<name>A0ABT3ZLA0_9BURK</name>
<reference evidence="4" key="1">
    <citation type="submission" date="2022-11" db="EMBL/GenBank/DDBJ databases">
        <title>Robbsia betulipollinis sp. nov., isolated from pollen of birch (Betula pendula).</title>
        <authorList>
            <person name="Shi H."/>
            <person name="Ambika Manirajan B."/>
            <person name="Ratering S."/>
            <person name="Geissler-Plaum R."/>
            <person name="Schnell S."/>
        </authorList>
    </citation>
    <scope>NUCLEOTIDE SEQUENCE</scope>
    <source>
        <strain evidence="4">Bb-Pol-6</strain>
    </source>
</reference>
<dbReference type="InterPro" id="IPR029044">
    <property type="entry name" value="Nucleotide-diphossugar_trans"/>
</dbReference>
<dbReference type="Gene3D" id="3.90.550.10">
    <property type="entry name" value="Spore Coat Polysaccharide Biosynthesis Protein SpsA, Chain A"/>
    <property type="match status" value="1"/>
</dbReference>
<dbReference type="SUPFAM" id="SSF53448">
    <property type="entry name" value="Nucleotide-diphospho-sugar transferases"/>
    <property type="match status" value="1"/>
</dbReference>
<dbReference type="InterPro" id="IPR025877">
    <property type="entry name" value="MobA-like_NTP_Trfase"/>
</dbReference>
<gene>
    <name evidence="4" type="ORF">OVY01_08715</name>
</gene>
<feature type="domain" description="MobA-like NTP transferase" evidence="3">
    <location>
        <begin position="14"/>
        <end position="214"/>
    </location>
</feature>
<protein>
    <submittedName>
        <fullName evidence="4">Nucleotidyltransferase family protein</fullName>
    </submittedName>
</protein>
<evidence type="ECO:0000259" key="3">
    <source>
        <dbReference type="Pfam" id="PF12804"/>
    </source>
</evidence>
<accession>A0ABT3ZLA0</accession>
<keyword evidence="5" id="KW-1185">Reference proteome</keyword>
<evidence type="ECO:0000256" key="2">
    <source>
        <dbReference type="SAM" id="MobiDB-lite"/>
    </source>
</evidence>
<dbReference type="Proteomes" id="UP001082899">
    <property type="component" value="Unassembled WGS sequence"/>
</dbReference>
<sequence length="237" mass="23756">MKPAATPLLATPTGILLAAGKGHRFDPSGVQNKLLATLREGPEIGLPVAFVAARRMRTALSRVIAVIDAQAPQRAALADWLRRAGCEVVEAPDAAEGMGASLAFAIRASLAEDAAGDIADRSGSPAAAGHTPGANGAATSSPTGWIVGLADMPMIAPATIQAVAGALTAGNDESIVAPVCDGRRGHPVGWGRAHGAALMALGGDTGARALIDAHAFIAVATGDEGVLRDIDRESDLG</sequence>
<organism evidence="4 5">
    <name type="scientific">Robbsia betulipollinis</name>
    <dbReference type="NCBI Taxonomy" id="2981849"/>
    <lineage>
        <taxon>Bacteria</taxon>
        <taxon>Pseudomonadati</taxon>
        <taxon>Pseudomonadota</taxon>
        <taxon>Betaproteobacteria</taxon>
        <taxon>Burkholderiales</taxon>
        <taxon>Burkholderiaceae</taxon>
        <taxon>Robbsia</taxon>
    </lineage>
</organism>
<dbReference type="EMBL" id="JAPMXC010000001">
    <property type="protein sequence ID" value="MCY0387313.1"/>
    <property type="molecule type" value="Genomic_DNA"/>
</dbReference>
<evidence type="ECO:0000313" key="5">
    <source>
        <dbReference type="Proteomes" id="UP001082899"/>
    </source>
</evidence>
<dbReference type="PANTHER" id="PTHR43777">
    <property type="entry name" value="MOLYBDENUM COFACTOR CYTIDYLYLTRANSFERASE"/>
    <property type="match status" value="1"/>
</dbReference>
<dbReference type="Pfam" id="PF12804">
    <property type="entry name" value="NTP_transf_3"/>
    <property type="match status" value="1"/>
</dbReference>
<dbReference type="RefSeq" id="WP_267847065.1">
    <property type="nucleotide sequence ID" value="NZ_JAPMXC010000001.1"/>
</dbReference>
<feature type="region of interest" description="Disordered" evidence="2">
    <location>
        <begin position="121"/>
        <end position="140"/>
    </location>
</feature>
<proteinExistence type="predicted"/>
<evidence type="ECO:0000256" key="1">
    <source>
        <dbReference type="ARBA" id="ARBA00022842"/>
    </source>
</evidence>
<comment type="caution">
    <text evidence="4">The sequence shown here is derived from an EMBL/GenBank/DDBJ whole genome shotgun (WGS) entry which is preliminary data.</text>
</comment>
<keyword evidence="1" id="KW-0460">Magnesium</keyword>
<dbReference type="CDD" id="cd04182">
    <property type="entry name" value="GT_2_like_f"/>
    <property type="match status" value="1"/>
</dbReference>